<keyword evidence="3 5" id="KW-0689">Ribosomal protein</keyword>
<dbReference type="InterPro" id="IPR020056">
    <property type="entry name" value="Rbsml_bL25/Gln-tRNA_synth_N"/>
</dbReference>
<dbReference type="HAMAP" id="MF_01334">
    <property type="entry name" value="Ribosomal_bL25_CTC"/>
    <property type="match status" value="1"/>
</dbReference>
<dbReference type="SUPFAM" id="SSF50715">
    <property type="entry name" value="Ribosomal protein L25-like"/>
    <property type="match status" value="1"/>
</dbReference>
<dbReference type="GO" id="GO:0008097">
    <property type="term" value="F:5S rRNA binding"/>
    <property type="evidence" value="ECO:0007669"/>
    <property type="project" value="InterPro"/>
</dbReference>
<comment type="function">
    <text evidence="5">This is one of the proteins that binds to the 5S RNA in the ribosome where it forms part of the central protuberance.</text>
</comment>
<keyword evidence="1 5" id="KW-0699">rRNA-binding</keyword>
<keyword evidence="4 5" id="KW-0687">Ribonucleoprotein</keyword>
<dbReference type="Pfam" id="PF01386">
    <property type="entry name" value="Ribosomal_L25p"/>
    <property type="match status" value="1"/>
</dbReference>
<dbReference type="GO" id="GO:0006412">
    <property type="term" value="P:translation"/>
    <property type="evidence" value="ECO:0007669"/>
    <property type="project" value="UniProtKB-UniRule"/>
</dbReference>
<gene>
    <name evidence="5" type="primary">rplY</name>
    <name evidence="5" type="synonym">ctc</name>
    <name evidence="9" type="ORF">CVU82_02340</name>
</gene>
<evidence type="ECO:0000256" key="1">
    <source>
        <dbReference type="ARBA" id="ARBA00022730"/>
    </source>
</evidence>
<protein>
    <recommendedName>
        <fullName evidence="5">Large ribosomal subunit protein bL25</fullName>
    </recommendedName>
    <alternativeName>
        <fullName evidence="5">General stress protein CTC</fullName>
    </alternativeName>
</protein>
<dbReference type="InterPro" id="IPR020930">
    <property type="entry name" value="Ribosomal_uL5_bac-type"/>
</dbReference>
<dbReference type="GO" id="GO:0022625">
    <property type="term" value="C:cytosolic large ribosomal subunit"/>
    <property type="evidence" value="ECO:0007669"/>
    <property type="project" value="TreeGrafter"/>
</dbReference>
<dbReference type="NCBIfam" id="TIGR00731">
    <property type="entry name" value="bL25_bact_ctc"/>
    <property type="match status" value="1"/>
</dbReference>
<keyword evidence="2 5" id="KW-0694">RNA-binding</keyword>
<dbReference type="InterPro" id="IPR001021">
    <property type="entry name" value="Ribosomal_bL25_long"/>
</dbReference>
<evidence type="ECO:0000256" key="3">
    <source>
        <dbReference type="ARBA" id="ARBA00022980"/>
    </source>
</evidence>
<dbReference type="InterPro" id="IPR029751">
    <property type="entry name" value="Ribosomal_L25_dom"/>
</dbReference>
<dbReference type="Proteomes" id="UP000233517">
    <property type="component" value="Unassembled WGS sequence"/>
</dbReference>
<accession>A0A2N2E9Q8</accession>
<dbReference type="InterPro" id="IPR020057">
    <property type="entry name" value="Ribosomal_bL25_b-dom"/>
</dbReference>
<dbReference type="Pfam" id="PF14693">
    <property type="entry name" value="Ribosomal_TL5_C"/>
    <property type="match status" value="1"/>
</dbReference>
<evidence type="ECO:0000256" key="5">
    <source>
        <dbReference type="HAMAP-Rule" id="MF_01334"/>
    </source>
</evidence>
<dbReference type="CDD" id="cd00495">
    <property type="entry name" value="Ribosomal_L25_TL5_CTC"/>
    <property type="match status" value="1"/>
</dbReference>
<comment type="subunit">
    <text evidence="5">Part of the 50S ribosomal subunit; part of the 5S rRNA/L5/L18/L25 subcomplex. Contacts the 5S rRNA. Binds to the 5S rRNA independently of L5 and L18.</text>
</comment>
<evidence type="ECO:0000313" key="9">
    <source>
        <dbReference type="EMBL" id="PKM91412.1"/>
    </source>
</evidence>
<feature type="domain" description="Large ribosomal subunit protein bL25 beta" evidence="8">
    <location>
        <begin position="94"/>
        <end position="178"/>
    </location>
</feature>
<feature type="region of interest" description="Disordered" evidence="6">
    <location>
        <begin position="178"/>
        <end position="210"/>
    </location>
</feature>
<dbReference type="EMBL" id="PHAI01000002">
    <property type="protein sequence ID" value="PKM91412.1"/>
    <property type="molecule type" value="Genomic_DNA"/>
</dbReference>
<evidence type="ECO:0000259" key="8">
    <source>
        <dbReference type="Pfam" id="PF14693"/>
    </source>
</evidence>
<comment type="caution">
    <text evidence="9">The sequence shown here is derived from an EMBL/GenBank/DDBJ whole genome shotgun (WGS) entry which is preliminary data.</text>
</comment>
<name>A0A2N2E9Q8_9BACT</name>
<reference evidence="9 10" key="1">
    <citation type="journal article" date="2017" name="ISME J.">
        <title>Potential for microbial H2 and metal transformations associated with novel bacteria and archaea in deep terrestrial subsurface sediments.</title>
        <authorList>
            <person name="Hernsdorf A.W."/>
            <person name="Amano Y."/>
            <person name="Miyakawa K."/>
            <person name="Ise K."/>
            <person name="Suzuki Y."/>
            <person name="Anantharaman K."/>
            <person name="Probst A."/>
            <person name="Burstein D."/>
            <person name="Thomas B.C."/>
            <person name="Banfield J.F."/>
        </authorList>
    </citation>
    <scope>NUCLEOTIDE SEQUENCE [LARGE SCALE GENOMIC DNA]</scope>
    <source>
        <strain evidence="9">HGW-Falkowbacteria-1</strain>
    </source>
</reference>
<dbReference type="AlphaFoldDB" id="A0A2N2E9Q8"/>
<organism evidence="9 10">
    <name type="scientific">Candidatus Falkowbacteria bacterium HGW-Falkowbacteria-1</name>
    <dbReference type="NCBI Taxonomy" id="2013768"/>
    <lineage>
        <taxon>Bacteria</taxon>
        <taxon>Candidatus Falkowiibacteriota</taxon>
    </lineage>
</organism>
<feature type="domain" description="Large ribosomal subunit protein bL25 L25" evidence="7">
    <location>
        <begin position="6"/>
        <end position="85"/>
    </location>
</feature>
<dbReference type="PANTHER" id="PTHR33284:SF1">
    <property type="entry name" value="RIBOSOMAL PROTEIN L25_GLN-TRNA SYNTHETASE, ANTI-CODON-BINDING DOMAIN-CONTAINING PROTEIN"/>
    <property type="match status" value="1"/>
</dbReference>
<dbReference type="Gene3D" id="2.170.120.20">
    <property type="entry name" value="Ribosomal protein L25, beta domain"/>
    <property type="match status" value="1"/>
</dbReference>
<evidence type="ECO:0000256" key="6">
    <source>
        <dbReference type="SAM" id="MobiDB-lite"/>
    </source>
</evidence>
<evidence type="ECO:0000256" key="2">
    <source>
        <dbReference type="ARBA" id="ARBA00022884"/>
    </source>
</evidence>
<sequence>MKIELKAETREKKEKLDKKFVAAVIYGSGVESKSLKLKLNDFLKVYNLAGESNLIELELEGKKESVLVKDIQKNPVKGFITHVDFYQVDMAKTITTDIPLEFVGESKAVKELGGMLIKNIDSLSVECLPGDLTDHVSVDISVLSELGGAIYVKDIKISEKIKVLNHANDPVITVVEPREEKVETPAELPKVEAIKQEDKKDEKASEGDKK</sequence>
<dbReference type="InterPro" id="IPR037121">
    <property type="entry name" value="Ribosomal_bL25_C"/>
</dbReference>
<dbReference type="PANTHER" id="PTHR33284">
    <property type="entry name" value="RIBOSOMAL PROTEIN L25/GLN-TRNA SYNTHETASE, ANTI-CODON-BINDING DOMAIN-CONTAINING PROTEIN"/>
    <property type="match status" value="1"/>
</dbReference>
<evidence type="ECO:0000256" key="4">
    <source>
        <dbReference type="ARBA" id="ARBA00023274"/>
    </source>
</evidence>
<proteinExistence type="inferred from homology"/>
<evidence type="ECO:0000313" key="10">
    <source>
        <dbReference type="Proteomes" id="UP000233517"/>
    </source>
</evidence>
<dbReference type="GO" id="GO:0003735">
    <property type="term" value="F:structural constituent of ribosome"/>
    <property type="evidence" value="ECO:0007669"/>
    <property type="project" value="InterPro"/>
</dbReference>
<evidence type="ECO:0000259" key="7">
    <source>
        <dbReference type="Pfam" id="PF01386"/>
    </source>
</evidence>
<dbReference type="Gene3D" id="2.40.240.10">
    <property type="entry name" value="Ribosomal Protein L25, Chain P"/>
    <property type="match status" value="1"/>
</dbReference>
<dbReference type="InterPro" id="IPR011035">
    <property type="entry name" value="Ribosomal_bL25/Gln-tRNA_synth"/>
</dbReference>
<comment type="similarity">
    <text evidence="5">Belongs to the bacterial ribosomal protein bL25 family. CTC subfamily.</text>
</comment>